<feature type="repeat" description="ANK" evidence="3">
    <location>
        <begin position="95"/>
        <end position="127"/>
    </location>
</feature>
<reference evidence="5" key="1">
    <citation type="submission" date="2021-02" db="EMBL/GenBank/DDBJ databases">
        <authorList>
            <person name="Dougan E. K."/>
            <person name="Rhodes N."/>
            <person name="Thang M."/>
            <person name="Chan C."/>
        </authorList>
    </citation>
    <scope>NUCLEOTIDE SEQUENCE</scope>
</reference>
<keyword evidence="2 3" id="KW-0040">ANK repeat</keyword>
<dbReference type="InterPro" id="IPR036770">
    <property type="entry name" value="Ankyrin_rpt-contain_sf"/>
</dbReference>
<dbReference type="SUPFAM" id="SSF48403">
    <property type="entry name" value="Ankyrin repeat"/>
    <property type="match status" value="1"/>
</dbReference>
<dbReference type="Pfam" id="PF00023">
    <property type="entry name" value="Ank"/>
    <property type="match status" value="1"/>
</dbReference>
<dbReference type="AlphaFoldDB" id="A0A813E052"/>
<feature type="repeat" description="ANK" evidence="3">
    <location>
        <begin position="387"/>
        <end position="419"/>
    </location>
</feature>
<evidence type="ECO:0000313" key="6">
    <source>
        <dbReference type="Proteomes" id="UP000654075"/>
    </source>
</evidence>
<evidence type="ECO:0000313" key="5">
    <source>
        <dbReference type="EMBL" id="CAE8592156.1"/>
    </source>
</evidence>
<evidence type="ECO:0000256" key="3">
    <source>
        <dbReference type="PROSITE-ProRule" id="PRU00023"/>
    </source>
</evidence>
<dbReference type="InterPro" id="IPR002110">
    <property type="entry name" value="Ankyrin_rpt"/>
</dbReference>
<dbReference type="PANTHER" id="PTHR24123:SF33">
    <property type="entry name" value="PROTEIN HOS4"/>
    <property type="match status" value="1"/>
</dbReference>
<feature type="region of interest" description="Disordered" evidence="4">
    <location>
        <begin position="1"/>
        <end position="26"/>
    </location>
</feature>
<proteinExistence type="predicted"/>
<feature type="non-terminal residue" evidence="5">
    <location>
        <position position="516"/>
    </location>
</feature>
<dbReference type="EMBL" id="CAJNNV010005503">
    <property type="protein sequence ID" value="CAE8592156.1"/>
    <property type="molecule type" value="Genomic_DNA"/>
</dbReference>
<dbReference type="PANTHER" id="PTHR24123">
    <property type="entry name" value="ANKYRIN REPEAT-CONTAINING"/>
    <property type="match status" value="1"/>
</dbReference>
<name>A0A813E052_POLGL</name>
<keyword evidence="1" id="KW-0677">Repeat</keyword>
<dbReference type="Proteomes" id="UP000654075">
    <property type="component" value="Unassembled WGS sequence"/>
</dbReference>
<keyword evidence="6" id="KW-1185">Reference proteome</keyword>
<evidence type="ECO:0000256" key="2">
    <source>
        <dbReference type="ARBA" id="ARBA00023043"/>
    </source>
</evidence>
<dbReference type="InterPro" id="IPR051165">
    <property type="entry name" value="Multifunctional_ANK_Repeat"/>
</dbReference>
<evidence type="ECO:0000256" key="4">
    <source>
        <dbReference type="SAM" id="MobiDB-lite"/>
    </source>
</evidence>
<organism evidence="5 6">
    <name type="scientific">Polarella glacialis</name>
    <name type="common">Dinoflagellate</name>
    <dbReference type="NCBI Taxonomy" id="89957"/>
    <lineage>
        <taxon>Eukaryota</taxon>
        <taxon>Sar</taxon>
        <taxon>Alveolata</taxon>
        <taxon>Dinophyceae</taxon>
        <taxon>Suessiales</taxon>
        <taxon>Suessiaceae</taxon>
        <taxon>Polarella</taxon>
    </lineage>
</organism>
<sequence length="516" mass="56086">MAPKKRTPTLGPEKLPKPEQKDEDPINSVLFTLCRQDEFKKAEDKLRSFPVPEGVNAREPTFGWTLMHYAAHSGMPAFVNTVLEKNGRIDVVCEQGNNMVSIAARGGHAEAIELLISRKAEIDCRNKEHGFTPLIWAGSYGHVKATESLLEASADFHAVDCQGRSAVMWAARHGHLDMVNFFLRRYPDLSQRDHEGLTALDHAREHLELRAAMVMAEELKRRMLDASQRDDYDEVSLALENSCHPDVKDEFGWTPLCWAAMNDSVELARLLVRHGASPELLGENSELGRQLEAKHRSVGHALVAVLTASTDLLTAAEADDLLGVKQALENGACPDARQGCDGGGGGLATRGDEGDDVDLAEREAETMAGADAAADIGEEPKGLGFQRKMTALMWLAKHGSVEGVNLLGQAGANMDVRDARGWAAILYGVISFSAETISMLHYFKADINTRGFEGESALDMAVRVDSGTIIQLLLAAQGDIEQPNLDGRQPLHAAAHYGSVGAMLVLMYFKADASAQ</sequence>
<feature type="repeat" description="ANK" evidence="3">
    <location>
        <begin position="251"/>
        <end position="283"/>
    </location>
</feature>
<dbReference type="Gene3D" id="1.25.40.20">
    <property type="entry name" value="Ankyrin repeat-containing domain"/>
    <property type="match status" value="3"/>
</dbReference>
<dbReference type="OrthoDB" id="194358at2759"/>
<feature type="repeat" description="ANK" evidence="3">
    <location>
        <begin position="162"/>
        <end position="194"/>
    </location>
</feature>
<gene>
    <name evidence="5" type="ORF">PGLA1383_LOCUS10813</name>
</gene>
<evidence type="ECO:0000256" key="1">
    <source>
        <dbReference type="ARBA" id="ARBA00022737"/>
    </source>
</evidence>
<dbReference type="PROSITE" id="PS50297">
    <property type="entry name" value="ANK_REP_REGION"/>
    <property type="match status" value="5"/>
</dbReference>
<feature type="repeat" description="ANK" evidence="3">
    <location>
        <begin position="486"/>
        <end position="516"/>
    </location>
</feature>
<protein>
    <submittedName>
        <fullName evidence="5">Uncharacterized protein</fullName>
    </submittedName>
</protein>
<comment type="caution">
    <text evidence="5">The sequence shown here is derived from an EMBL/GenBank/DDBJ whole genome shotgun (WGS) entry which is preliminary data.</text>
</comment>
<dbReference type="Pfam" id="PF12796">
    <property type="entry name" value="Ank_2"/>
    <property type="match status" value="2"/>
</dbReference>
<feature type="compositionally biased region" description="Basic and acidic residues" evidence="4">
    <location>
        <begin position="14"/>
        <end position="24"/>
    </location>
</feature>
<dbReference type="SMART" id="SM00248">
    <property type="entry name" value="ANK"/>
    <property type="match status" value="10"/>
</dbReference>
<feature type="repeat" description="ANK" evidence="3">
    <location>
        <begin position="129"/>
        <end position="161"/>
    </location>
</feature>
<accession>A0A813E052</accession>
<dbReference type="PROSITE" id="PS50088">
    <property type="entry name" value="ANK_REPEAT"/>
    <property type="match status" value="6"/>
</dbReference>